<reference evidence="3 4" key="1">
    <citation type="submission" date="2017-05" db="EMBL/GenBank/DDBJ databases">
        <authorList>
            <person name="Varghese N."/>
            <person name="Submissions S."/>
        </authorList>
    </citation>
    <scope>NUCLEOTIDE SEQUENCE [LARGE SCALE GENOMIC DNA]</scope>
    <source>
        <strain evidence="3 4">DSM 46834</strain>
    </source>
</reference>
<dbReference type="Gene3D" id="1.20.140.10">
    <property type="entry name" value="Butyryl-CoA Dehydrogenase, subunit A, domain 3"/>
    <property type="match status" value="1"/>
</dbReference>
<dbReference type="SUPFAM" id="SSF47203">
    <property type="entry name" value="Acyl-CoA dehydrogenase C-terminal domain-like"/>
    <property type="match status" value="1"/>
</dbReference>
<organism evidence="3 4">
    <name type="scientific">Geodermatophilus aquaeductus</name>
    <dbReference type="NCBI Taxonomy" id="1564161"/>
    <lineage>
        <taxon>Bacteria</taxon>
        <taxon>Bacillati</taxon>
        <taxon>Actinomycetota</taxon>
        <taxon>Actinomycetes</taxon>
        <taxon>Geodermatophilales</taxon>
        <taxon>Geodermatophilaceae</taxon>
        <taxon>Geodermatophilus</taxon>
    </lineage>
</organism>
<dbReference type="InterPro" id="IPR013107">
    <property type="entry name" value="Acyl-CoA_DH_C"/>
</dbReference>
<evidence type="ECO:0000313" key="3">
    <source>
        <dbReference type="EMBL" id="SMO99508.1"/>
    </source>
</evidence>
<dbReference type="EMBL" id="FXTJ01000017">
    <property type="protein sequence ID" value="SMO99508.1"/>
    <property type="molecule type" value="Genomic_DNA"/>
</dbReference>
<evidence type="ECO:0000259" key="2">
    <source>
        <dbReference type="Pfam" id="PF08028"/>
    </source>
</evidence>
<feature type="domain" description="Acyl-CoA dehydrogenase C-terminal" evidence="2">
    <location>
        <begin position="2"/>
        <end position="74"/>
    </location>
</feature>
<evidence type="ECO:0000256" key="1">
    <source>
        <dbReference type="ARBA" id="ARBA00023002"/>
    </source>
</evidence>
<proteinExistence type="predicted"/>
<dbReference type="Proteomes" id="UP000317484">
    <property type="component" value="Unassembled WGS sequence"/>
</dbReference>
<keyword evidence="1" id="KW-0560">Oxidoreductase</keyword>
<dbReference type="InterPro" id="IPR036250">
    <property type="entry name" value="AcylCo_DH-like_C"/>
</dbReference>
<dbReference type="GO" id="GO:0016627">
    <property type="term" value="F:oxidoreductase activity, acting on the CH-CH group of donors"/>
    <property type="evidence" value="ECO:0007669"/>
    <property type="project" value="InterPro"/>
</dbReference>
<sequence length="97" mass="10654">MYDAPDRMWDELESDGAMTAPHRVILALSRVNACRRARDVAQAMVDTIGTQAVDTSSPLDRLLRDAVAMQQHLVAPDRMLELVGGLVLGEEPPVPFL</sequence>
<accession>A0A521FTI7</accession>
<protein>
    <submittedName>
        <fullName evidence="3">Acyl-CoA dehydrogenase, C-terminal domain</fullName>
    </submittedName>
</protein>
<keyword evidence="4" id="KW-1185">Reference proteome</keyword>
<name>A0A521FTI7_9ACTN</name>
<dbReference type="AlphaFoldDB" id="A0A521FTI7"/>
<evidence type="ECO:0000313" key="4">
    <source>
        <dbReference type="Proteomes" id="UP000317484"/>
    </source>
</evidence>
<gene>
    <name evidence="3" type="ORF">SAMN06273567_11717</name>
</gene>
<dbReference type="Pfam" id="PF08028">
    <property type="entry name" value="Acyl-CoA_dh_2"/>
    <property type="match status" value="1"/>
</dbReference>